<keyword evidence="1 7" id="KW-0489">Methyltransferase</keyword>
<evidence type="ECO:0000256" key="2">
    <source>
        <dbReference type="ARBA" id="ARBA00022679"/>
    </source>
</evidence>
<dbReference type="STRING" id="1235591.CAK95_03075"/>
<dbReference type="InterPro" id="IPR029063">
    <property type="entry name" value="SAM-dependent_MTases_sf"/>
</dbReference>
<evidence type="ECO:0000256" key="4">
    <source>
        <dbReference type="RuleBase" id="RU362026"/>
    </source>
</evidence>
<name>A0A1W6ZL89_9HYPH</name>
<dbReference type="OrthoDB" id="7806498at2"/>
<evidence type="ECO:0000313" key="7">
    <source>
        <dbReference type="EMBL" id="ARP98178.1"/>
    </source>
</evidence>
<dbReference type="InterPro" id="IPR015840">
    <property type="entry name" value="DNA_MeTrfase_ParB"/>
</dbReference>
<comment type="similarity">
    <text evidence="4">Belongs to the N(4)/N(6)-methyltransferase family.</text>
</comment>
<evidence type="ECO:0000256" key="3">
    <source>
        <dbReference type="ARBA" id="ARBA00047942"/>
    </source>
</evidence>
<feature type="region of interest" description="Disordered" evidence="5">
    <location>
        <begin position="156"/>
        <end position="177"/>
    </location>
</feature>
<dbReference type="GO" id="GO:0009007">
    <property type="term" value="F:site-specific DNA-methyltransferase (adenine-specific) activity"/>
    <property type="evidence" value="ECO:0007669"/>
    <property type="project" value="UniProtKB-EC"/>
</dbReference>
<keyword evidence="2" id="KW-0808">Transferase</keyword>
<evidence type="ECO:0000313" key="8">
    <source>
        <dbReference type="Proteomes" id="UP000194137"/>
    </source>
</evidence>
<feature type="region of interest" description="Disordered" evidence="5">
    <location>
        <begin position="1"/>
        <end position="21"/>
    </location>
</feature>
<comment type="catalytic activity">
    <reaction evidence="3">
        <text>a 2'-deoxyadenosine in DNA + S-adenosyl-L-methionine = an N(6)-methyl-2'-deoxyadenosine in DNA + S-adenosyl-L-homocysteine + H(+)</text>
        <dbReference type="Rhea" id="RHEA:15197"/>
        <dbReference type="Rhea" id="RHEA-COMP:12418"/>
        <dbReference type="Rhea" id="RHEA-COMP:12419"/>
        <dbReference type="ChEBI" id="CHEBI:15378"/>
        <dbReference type="ChEBI" id="CHEBI:57856"/>
        <dbReference type="ChEBI" id="CHEBI:59789"/>
        <dbReference type="ChEBI" id="CHEBI:90615"/>
        <dbReference type="ChEBI" id="CHEBI:90616"/>
        <dbReference type="EC" id="2.1.1.72"/>
    </reaction>
</comment>
<dbReference type="InterPro" id="IPR036086">
    <property type="entry name" value="ParB/Sulfiredoxin_sf"/>
</dbReference>
<dbReference type="Pfam" id="PF01555">
    <property type="entry name" value="N6_N4_Mtase"/>
    <property type="match status" value="1"/>
</dbReference>
<reference evidence="7 8" key="1">
    <citation type="submission" date="2017-05" db="EMBL/GenBank/DDBJ databases">
        <title>Full genome sequence of Pseudorhodoplanes sinuspersici.</title>
        <authorList>
            <person name="Dastgheib S.M.M."/>
            <person name="Shavandi M."/>
            <person name="Tirandaz H."/>
        </authorList>
    </citation>
    <scope>NUCLEOTIDE SEQUENCE [LARGE SCALE GENOMIC DNA]</scope>
    <source>
        <strain evidence="7 8">RIPI110</strain>
    </source>
</reference>
<feature type="domain" description="ParB-like N-terminal" evidence="6">
    <location>
        <begin position="28"/>
        <end position="114"/>
    </location>
</feature>
<dbReference type="InterPro" id="IPR001091">
    <property type="entry name" value="RM_Methyltransferase"/>
</dbReference>
<dbReference type="PANTHER" id="PTHR13370">
    <property type="entry name" value="RNA METHYLASE-RELATED"/>
    <property type="match status" value="1"/>
</dbReference>
<feature type="compositionally biased region" description="Basic residues" evidence="5">
    <location>
        <begin position="1"/>
        <end position="11"/>
    </location>
</feature>
<dbReference type="AlphaFoldDB" id="A0A1W6ZL89"/>
<dbReference type="InterPro" id="IPR003115">
    <property type="entry name" value="ParB_N"/>
</dbReference>
<evidence type="ECO:0000259" key="6">
    <source>
        <dbReference type="SMART" id="SM00470"/>
    </source>
</evidence>
<evidence type="ECO:0000256" key="1">
    <source>
        <dbReference type="ARBA" id="ARBA00022603"/>
    </source>
</evidence>
<dbReference type="CDD" id="cd16403">
    <property type="entry name" value="ParB_N_like_MT"/>
    <property type="match status" value="1"/>
</dbReference>
<keyword evidence="8" id="KW-1185">Reference proteome</keyword>
<dbReference type="EMBL" id="CP021112">
    <property type="protein sequence ID" value="ARP98178.1"/>
    <property type="molecule type" value="Genomic_DNA"/>
</dbReference>
<dbReference type="PIRSF" id="PIRSF036758">
    <property type="entry name" value="Aden_M_ParB"/>
    <property type="match status" value="1"/>
</dbReference>
<accession>A0A1W6ZL89</accession>
<dbReference type="Gene3D" id="3.90.1530.10">
    <property type="entry name" value="Conserved hypothetical protein from pyrococcus furiosus pfu- 392566-001, ParB domain"/>
    <property type="match status" value="1"/>
</dbReference>
<dbReference type="SUPFAM" id="SSF53335">
    <property type="entry name" value="S-adenosyl-L-methionine-dependent methyltransferases"/>
    <property type="match status" value="1"/>
</dbReference>
<dbReference type="GO" id="GO:0008170">
    <property type="term" value="F:N-methyltransferase activity"/>
    <property type="evidence" value="ECO:0007669"/>
    <property type="project" value="InterPro"/>
</dbReference>
<dbReference type="KEGG" id="psin:CAK95_03075"/>
<gene>
    <name evidence="7" type="ORF">CAK95_03075</name>
</gene>
<dbReference type="SUPFAM" id="SSF110849">
    <property type="entry name" value="ParB/Sulfiredoxin"/>
    <property type="match status" value="1"/>
</dbReference>
<dbReference type="GO" id="GO:0032259">
    <property type="term" value="P:methylation"/>
    <property type="evidence" value="ECO:0007669"/>
    <property type="project" value="UniProtKB-KW"/>
</dbReference>
<dbReference type="RefSeq" id="WP_086086491.1">
    <property type="nucleotide sequence ID" value="NZ_CP021112.1"/>
</dbReference>
<dbReference type="Proteomes" id="UP000194137">
    <property type="component" value="Chromosome"/>
</dbReference>
<protein>
    <recommendedName>
        <fullName evidence="4">Methyltransferase</fullName>
        <ecNumber evidence="4">2.1.1.-</ecNumber>
    </recommendedName>
</protein>
<dbReference type="Gene3D" id="3.40.50.150">
    <property type="entry name" value="Vaccinia Virus protein VP39"/>
    <property type="match status" value="1"/>
</dbReference>
<evidence type="ECO:0000256" key="5">
    <source>
        <dbReference type="SAM" id="MobiDB-lite"/>
    </source>
</evidence>
<dbReference type="PANTHER" id="PTHR13370:SF3">
    <property type="entry name" value="TRNA (GUANINE(10)-N2)-METHYLTRANSFERASE HOMOLOG"/>
    <property type="match status" value="1"/>
</dbReference>
<dbReference type="PRINTS" id="PR00508">
    <property type="entry name" value="S21N4MTFRASE"/>
</dbReference>
<dbReference type="InterPro" id="IPR002941">
    <property type="entry name" value="DNA_methylase_N4/N6"/>
</dbReference>
<dbReference type="GO" id="GO:0003677">
    <property type="term" value="F:DNA binding"/>
    <property type="evidence" value="ECO:0007669"/>
    <property type="project" value="InterPro"/>
</dbReference>
<dbReference type="GO" id="GO:0005737">
    <property type="term" value="C:cytoplasm"/>
    <property type="evidence" value="ECO:0007669"/>
    <property type="project" value="TreeGrafter"/>
</dbReference>
<dbReference type="REBASE" id="200992">
    <property type="entry name" value="M2.Psi110ORF3070P"/>
</dbReference>
<sequence length="434" mass="47923">MAKAKASKRSRTSAGSRSPATTDPLQVEFWSIERLLPYAANARTHPDEQVAQIAGSIAEFGFNVPCLVDERGVLIAGHGRVLGAKRLGLQQVPVIRLGHLTDAQARAFRLADNRIALNAGWDDELLSAELERLKEDGLDLSLLGFAEDELDRLLDGLDKPGATEEEDRVPEPSSEAVTRPGDLWLLGSHRVLCGDATVATDVERLLEGARPHLMVTDPPYGVEYDPNWRNESGVSVTARTGKVNNDDRADWREAWSLFPGEVAYVWHSGIHARTVAESLDACGFHIRTQIIWAKPRLVLGRGDYHWQHEPCFYTVRKGATGHWQGARDQSTLWTIGTGEHDDATAHGTQKPVECMRRPIMNNSEKGEFVYEPFAGSGSTLIAAESVGRVCLGIEIDPRYCDVTVERWQRHTGGMATLAKDGRSFDALKDERTSN</sequence>
<dbReference type="SMART" id="SM00470">
    <property type="entry name" value="ParB"/>
    <property type="match status" value="1"/>
</dbReference>
<proteinExistence type="inferred from homology"/>
<organism evidence="7 8">
    <name type="scientific">Pseudorhodoplanes sinuspersici</name>
    <dbReference type="NCBI Taxonomy" id="1235591"/>
    <lineage>
        <taxon>Bacteria</taxon>
        <taxon>Pseudomonadati</taxon>
        <taxon>Pseudomonadota</taxon>
        <taxon>Alphaproteobacteria</taxon>
        <taxon>Hyphomicrobiales</taxon>
        <taxon>Pseudorhodoplanes</taxon>
    </lineage>
</organism>
<feature type="compositionally biased region" description="Polar residues" evidence="5">
    <location>
        <begin position="12"/>
        <end position="21"/>
    </location>
</feature>
<dbReference type="EC" id="2.1.1.-" evidence="4"/>